<dbReference type="AlphaFoldDB" id="A0AAU7BUM2"/>
<evidence type="ECO:0000313" key="3">
    <source>
        <dbReference type="EMBL" id="XBG62090.1"/>
    </source>
</evidence>
<dbReference type="GO" id="GO:0004519">
    <property type="term" value="F:endonuclease activity"/>
    <property type="evidence" value="ECO:0007669"/>
    <property type="project" value="UniProtKB-KW"/>
</dbReference>
<sequence length="341" mass="39480">MKQLKGSEKIIFFINSLVAAVLLLSYLLPYVAPKNFAFLSVLSLAVPLFIILNALFMLYWLLKAKKHLLLSGLVLLLGYSYVGSLYKFSSSKNVEEDNNISIMNYNVRLFNLYNWIDNDSVEQEIIELIKQDNPDVISFQEYHPHERIDLSFYKYKYEKLSGNRVKYGQAIFSKYPIIGSGSVEFPNTANNAIYADIVKGNDTVRVYNVHLQSLHIDANVESLKKEDSEKLINKVSETFKMQQEQAELFIKHKEQSPYKMVICGDFNNSPYSYVYKEIKGDLKDSFEEAGNGFGRTFNFKYFPVRIDFILVDDAFEVNSFKVYEEKLSDHYPIRAKVSLHK</sequence>
<evidence type="ECO:0000259" key="2">
    <source>
        <dbReference type="Pfam" id="PF03372"/>
    </source>
</evidence>
<dbReference type="RefSeq" id="WP_347925068.1">
    <property type="nucleotide sequence ID" value="NZ_CP157199.1"/>
</dbReference>
<dbReference type="Pfam" id="PF03372">
    <property type="entry name" value="Exo_endo_phos"/>
    <property type="match status" value="1"/>
</dbReference>
<keyword evidence="1" id="KW-0472">Membrane</keyword>
<reference evidence="3" key="1">
    <citation type="submission" date="2024-05" db="EMBL/GenBank/DDBJ databases">
        <title>Pontimicrobium maritimus sp. nov., isolated form sea water.</title>
        <authorList>
            <person name="Muhammad N."/>
            <person name="Vuong T.Q."/>
            <person name="Han H.L."/>
            <person name="Kim S.-G."/>
        </authorList>
    </citation>
    <scope>NUCLEOTIDE SEQUENCE</scope>
    <source>
        <strain evidence="3">SW4</strain>
    </source>
</reference>
<dbReference type="InterPro" id="IPR005135">
    <property type="entry name" value="Endo/exonuclease/phosphatase"/>
</dbReference>
<dbReference type="InterPro" id="IPR051916">
    <property type="entry name" value="GPI-anchor_lipid_remodeler"/>
</dbReference>
<organism evidence="3">
    <name type="scientific">Pontimicrobium sp. SW4</name>
    <dbReference type="NCBI Taxonomy" id="3153519"/>
    <lineage>
        <taxon>Bacteria</taxon>
        <taxon>Pseudomonadati</taxon>
        <taxon>Bacteroidota</taxon>
        <taxon>Flavobacteriia</taxon>
        <taxon>Flavobacteriales</taxon>
        <taxon>Flavobacteriaceae</taxon>
        <taxon>Pontimicrobium</taxon>
    </lineage>
</organism>
<feature type="transmembrane region" description="Helical" evidence="1">
    <location>
        <begin position="38"/>
        <end position="61"/>
    </location>
</feature>
<feature type="domain" description="Endonuclease/exonuclease/phosphatase" evidence="2">
    <location>
        <begin position="104"/>
        <end position="330"/>
    </location>
</feature>
<gene>
    <name evidence="3" type="ORF">ABGB03_04125</name>
</gene>
<evidence type="ECO:0000256" key="1">
    <source>
        <dbReference type="SAM" id="Phobius"/>
    </source>
</evidence>
<accession>A0AAU7BUM2</accession>
<dbReference type="CDD" id="cd09084">
    <property type="entry name" value="EEP-2"/>
    <property type="match status" value="1"/>
</dbReference>
<keyword evidence="1" id="KW-0812">Transmembrane</keyword>
<keyword evidence="3" id="KW-0378">Hydrolase</keyword>
<feature type="transmembrane region" description="Helical" evidence="1">
    <location>
        <begin position="12"/>
        <end position="32"/>
    </location>
</feature>
<keyword evidence="3" id="KW-0540">Nuclease</keyword>
<dbReference type="GO" id="GO:0016020">
    <property type="term" value="C:membrane"/>
    <property type="evidence" value="ECO:0007669"/>
    <property type="project" value="GOC"/>
</dbReference>
<proteinExistence type="predicted"/>
<dbReference type="PANTHER" id="PTHR14859:SF15">
    <property type="entry name" value="ENDONUCLEASE_EXONUCLEASE_PHOSPHATASE DOMAIN-CONTAINING PROTEIN"/>
    <property type="match status" value="1"/>
</dbReference>
<dbReference type="Gene3D" id="3.60.10.10">
    <property type="entry name" value="Endonuclease/exonuclease/phosphatase"/>
    <property type="match status" value="1"/>
</dbReference>
<keyword evidence="1" id="KW-1133">Transmembrane helix</keyword>
<name>A0AAU7BUM2_9FLAO</name>
<dbReference type="SUPFAM" id="SSF56219">
    <property type="entry name" value="DNase I-like"/>
    <property type="match status" value="1"/>
</dbReference>
<protein>
    <submittedName>
        <fullName evidence="3">Endonuclease/exonuclease/phosphatase family protein</fullName>
    </submittedName>
</protein>
<keyword evidence="3" id="KW-0255">Endonuclease</keyword>
<dbReference type="EMBL" id="CP157199">
    <property type="protein sequence ID" value="XBG62090.1"/>
    <property type="molecule type" value="Genomic_DNA"/>
</dbReference>
<dbReference type="PANTHER" id="PTHR14859">
    <property type="entry name" value="CALCOFLUOR WHITE HYPERSENSITIVE PROTEIN PRECURSOR"/>
    <property type="match status" value="1"/>
</dbReference>
<dbReference type="InterPro" id="IPR036691">
    <property type="entry name" value="Endo/exonu/phosph_ase_sf"/>
</dbReference>
<dbReference type="GO" id="GO:0006506">
    <property type="term" value="P:GPI anchor biosynthetic process"/>
    <property type="evidence" value="ECO:0007669"/>
    <property type="project" value="TreeGrafter"/>
</dbReference>